<dbReference type="EMBL" id="UZAN01053622">
    <property type="protein sequence ID" value="VDP90069.1"/>
    <property type="molecule type" value="Genomic_DNA"/>
</dbReference>
<protein>
    <submittedName>
        <fullName evidence="4">Serine/arginine repetitive matrix protein 2</fullName>
    </submittedName>
</protein>
<name>A0A183B0R3_9TREM</name>
<feature type="compositionally biased region" description="Basic residues" evidence="1">
    <location>
        <begin position="198"/>
        <end position="210"/>
    </location>
</feature>
<feature type="compositionally biased region" description="Low complexity" evidence="1">
    <location>
        <begin position="157"/>
        <end position="167"/>
    </location>
</feature>
<dbReference type="Proteomes" id="UP000272942">
    <property type="component" value="Unassembled WGS sequence"/>
</dbReference>
<reference evidence="4" key="1">
    <citation type="submission" date="2016-06" db="UniProtKB">
        <authorList>
            <consortium name="WormBaseParasite"/>
        </authorList>
    </citation>
    <scope>IDENTIFICATION</scope>
</reference>
<proteinExistence type="predicted"/>
<organism evidence="4">
    <name type="scientific">Echinostoma caproni</name>
    <dbReference type="NCBI Taxonomy" id="27848"/>
    <lineage>
        <taxon>Eukaryota</taxon>
        <taxon>Metazoa</taxon>
        <taxon>Spiralia</taxon>
        <taxon>Lophotrochozoa</taxon>
        <taxon>Platyhelminthes</taxon>
        <taxon>Trematoda</taxon>
        <taxon>Digenea</taxon>
        <taxon>Plagiorchiida</taxon>
        <taxon>Echinostomata</taxon>
        <taxon>Echinostomatoidea</taxon>
        <taxon>Echinostomatidae</taxon>
        <taxon>Echinostoma</taxon>
    </lineage>
</organism>
<accession>A0A183B0R3</accession>
<dbReference type="WBParaSite" id="ECPE_0001283501-mRNA-1">
    <property type="protein sequence ID" value="ECPE_0001283501-mRNA-1"/>
    <property type="gene ID" value="ECPE_0001283501"/>
</dbReference>
<evidence type="ECO:0000313" key="3">
    <source>
        <dbReference type="Proteomes" id="UP000272942"/>
    </source>
</evidence>
<gene>
    <name evidence="2" type="ORF">ECPE_LOCUS12797</name>
</gene>
<feature type="compositionally biased region" description="Low complexity" evidence="1">
    <location>
        <begin position="238"/>
        <end position="251"/>
    </location>
</feature>
<evidence type="ECO:0000313" key="2">
    <source>
        <dbReference type="EMBL" id="VDP90069.1"/>
    </source>
</evidence>
<evidence type="ECO:0000313" key="4">
    <source>
        <dbReference type="WBParaSite" id="ECPE_0001283501-mRNA-1"/>
    </source>
</evidence>
<feature type="region of interest" description="Disordered" evidence="1">
    <location>
        <begin position="111"/>
        <end position="251"/>
    </location>
</feature>
<feature type="compositionally biased region" description="Polar residues" evidence="1">
    <location>
        <begin position="213"/>
        <end position="237"/>
    </location>
</feature>
<keyword evidence="3" id="KW-1185">Reference proteome</keyword>
<evidence type="ECO:0000256" key="1">
    <source>
        <dbReference type="SAM" id="MobiDB-lite"/>
    </source>
</evidence>
<feature type="compositionally biased region" description="Low complexity" evidence="1">
    <location>
        <begin position="135"/>
        <end position="148"/>
    </location>
</feature>
<reference evidence="2 3" key="2">
    <citation type="submission" date="2018-11" db="EMBL/GenBank/DDBJ databases">
        <authorList>
            <consortium name="Pathogen Informatics"/>
        </authorList>
    </citation>
    <scope>NUCLEOTIDE SEQUENCE [LARGE SCALE GENOMIC DNA]</scope>
    <source>
        <strain evidence="2 3">Egypt</strain>
    </source>
</reference>
<dbReference type="AlphaFoldDB" id="A0A183B0R3"/>
<sequence length="251" mass="27332">MGADFQFSGSCIFRTGSNARAAQYVPISSRPGDHCHSRENERVWIARLLWVGLGSGFLANCQWFVDPIIAPTSHFDSKTYVQWEPSNNTPSQVSDDGHDARKLARKRTVIANASGQEPAPPTNTAEVPTRQIPKPSGGTSLTSTPRSTSSDRLHVASSSISSNSSQSRHQARRGHRASSSNSADSREDDERSQSSSGKKMKRAHHRHHRHSTDSTGVSPLNSAYSPVRNATTNENPPSSTTFSGSSRHSRK</sequence>